<dbReference type="AlphaFoldDB" id="A0A1P8KE57"/>
<dbReference type="PROSITE" id="PS50109">
    <property type="entry name" value="HIS_KIN"/>
    <property type="match status" value="1"/>
</dbReference>
<keyword evidence="9" id="KW-0067">ATP-binding</keyword>
<keyword evidence="8 15" id="KW-0418">Kinase</keyword>
<comment type="catalytic activity">
    <reaction evidence="1">
        <text>ATP + protein L-histidine = ADP + protein N-phospho-L-histidine.</text>
        <dbReference type="EC" id="2.7.13.3"/>
    </reaction>
</comment>
<dbReference type="PRINTS" id="PR00344">
    <property type="entry name" value="BCTRLSENSOR"/>
</dbReference>
<evidence type="ECO:0000256" key="1">
    <source>
        <dbReference type="ARBA" id="ARBA00000085"/>
    </source>
</evidence>
<evidence type="ECO:0000256" key="5">
    <source>
        <dbReference type="ARBA" id="ARBA00022679"/>
    </source>
</evidence>
<dbReference type="EC" id="2.7.13.3" evidence="3"/>
<evidence type="ECO:0000313" key="15">
    <source>
        <dbReference type="EMBL" id="APW44262.1"/>
    </source>
</evidence>
<keyword evidence="16" id="KW-1185">Reference proteome</keyword>
<dbReference type="SMART" id="SM00387">
    <property type="entry name" value="HATPase_c"/>
    <property type="match status" value="1"/>
</dbReference>
<evidence type="ECO:0000313" key="16">
    <source>
        <dbReference type="Proteomes" id="UP000186110"/>
    </source>
</evidence>
<gene>
    <name evidence="15" type="ORF">RS694_18170</name>
</gene>
<accession>A0A1P8KE57</accession>
<dbReference type="SUPFAM" id="SSF47384">
    <property type="entry name" value="Homodimeric domain of signal transducing histidine kinase"/>
    <property type="match status" value="1"/>
</dbReference>
<keyword evidence="6 13" id="KW-0812">Transmembrane</keyword>
<dbReference type="InterPro" id="IPR050428">
    <property type="entry name" value="TCS_sensor_his_kinase"/>
</dbReference>
<dbReference type="InterPro" id="IPR036097">
    <property type="entry name" value="HisK_dim/P_sf"/>
</dbReference>
<dbReference type="PANTHER" id="PTHR45436:SF14">
    <property type="entry name" value="SENSOR PROTEIN QSEC"/>
    <property type="match status" value="1"/>
</dbReference>
<sequence>MPRRALHSLRARLLLLLFGAVVSTACLQAYVAYRTSLDETNAIFDYQMERIALSLRAGLPSTGLPKNRFRGSKDESFDFIVQVSTTNGRTIFKSAPNSTLPRDVPPGLSTFDARGTTYKLYSLFYEGQLIQVAQDRAARRDLARNLAFKTVTPIFVMVPLLVLFVWLVVNASLAPVDRVRRQVASRQADELAALREDGLPDEIFPLVQELNWLFQRVRRAFDAQKNFIADAAHELRSPLSALKLQVEGLRRASDEASRTLAFNRLSAGVDRATRLVEQLLILARHQATPGEMDLAQSLDLVELVQTCVADTWEYATAHQLDIGLTAADTCSIVAHSDALKILVRNLLDNAIKYTPQGGTVNVAVQSDHGKTILTIEDSGPGILPAERARVFDRFYRATDAQGNGSGLGLAIVKTIADMHAATITMDASPTLGGLQVTVVFPEDLAKTAQDAAP</sequence>
<dbReference type="Gene3D" id="3.30.565.10">
    <property type="entry name" value="Histidine kinase-like ATPase, C-terminal domain"/>
    <property type="match status" value="1"/>
</dbReference>
<dbReference type="GO" id="GO:0005886">
    <property type="term" value="C:plasma membrane"/>
    <property type="evidence" value="ECO:0007669"/>
    <property type="project" value="TreeGrafter"/>
</dbReference>
<keyword evidence="11" id="KW-0902">Two-component regulatory system</keyword>
<dbReference type="RefSeq" id="WP_051392113.1">
    <property type="nucleotide sequence ID" value="NZ_CP019239.1"/>
</dbReference>
<evidence type="ECO:0000256" key="11">
    <source>
        <dbReference type="ARBA" id="ARBA00023012"/>
    </source>
</evidence>
<dbReference type="PANTHER" id="PTHR45436">
    <property type="entry name" value="SENSOR HISTIDINE KINASE YKOH"/>
    <property type="match status" value="1"/>
</dbReference>
<dbReference type="PROSITE" id="PS51257">
    <property type="entry name" value="PROKAR_LIPOPROTEIN"/>
    <property type="match status" value="1"/>
</dbReference>
<dbReference type="Pfam" id="PF02518">
    <property type="entry name" value="HATPase_c"/>
    <property type="match status" value="1"/>
</dbReference>
<evidence type="ECO:0000256" key="8">
    <source>
        <dbReference type="ARBA" id="ARBA00022777"/>
    </source>
</evidence>
<dbReference type="CDD" id="cd00082">
    <property type="entry name" value="HisKA"/>
    <property type="match status" value="1"/>
</dbReference>
<dbReference type="EMBL" id="CP019239">
    <property type="protein sequence ID" value="APW44262.1"/>
    <property type="molecule type" value="Genomic_DNA"/>
</dbReference>
<organism evidence="15 16">
    <name type="scientific">Rhodoferax saidenbachensis</name>
    <dbReference type="NCBI Taxonomy" id="1484693"/>
    <lineage>
        <taxon>Bacteria</taxon>
        <taxon>Pseudomonadati</taxon>
        <taxon>Pseudomonadota</taxon>
        <taxon>Betaproteobacteria</taxon>
        <taxon>Burkholderiales</taxon>
        <taxon>Comamonadaceae</taxon>
        <taxon>Rhodoferax</taxon>
    </lineage>
</organism>
<dbReference type="Proteomes" id="UP000186110">
    <property type="component" value="Chromosome"/>
</dbReference>
<name>A0A1P8KE57_9BURK</name>
<evidence type="ECO:0000256" key="7">
    <source>
        <dbReference type="ARBA" id="ARBA00022741"/>
    </source>
</evidence>
<evidence type="ECO:0000259" key="14">
    <source>
        <dbReference type="PROSITE" id="PS50109"/>
    </source>
</evidence>
<dbReference type="SUPFAM" id="SSF55874">
    <property type="entry name" value="ATPase domain of HSP90 chaperone/DNA topoisomerase II/histidine kinase"/>
    <property type="match status" value="1"/>
</dbReference>
<dbReference type="GO" id="GO:0000155">
    <property type="term" value="F:phosphorelay sensor kinase activity"/>
    <property type="evidence" value="ECO:0007669"/>
    <property type="project" value="InterPro"/>
</dbReference>
<dbReference type="eggNOG" id="COG0642">
    <property type="taxonomic scope" value="Bacteria"/>
</dbReference>
<evidence type="ECO:0000256" key="10">
    <source>
        <dbReference type="ARBA" id="ARBA00022989"/>
    </source>
</evidence>
<dbReference type="InterPro" id="IPR003661">
    <property type="entry name" value="HisK_dim/P_dom"/>
</dbReference>
<keyword evidence="10 13" id="KW-1133">Transmembrane helix</keyword>
<dbReference type="STRING" id="1484693.RS694_18170"/>
<evidence type="ECO:0000256" key="9">
    <source>
        <dbReference type="ARBA" id="ARBA00022840"/>
    </source>
</evidence>
<keyword evidence="4" id="KW-0597">Phosphoprotein</keyword>
<evidence type="ECO:0000256" key="4">
    <source>
        <dbReference type="ARBA" id="ARBA00022553"/>
    </source>
</evidence>
<keyword evidence="7" id="KW-0547">Nucleotide-binding</keyword>
<dbReference type="InterPro" id="IPR005467">
    <property type="entry name" value="His_kinase_dom"/>
</dbReference>
<dbReference type="Gene3D" id="1.10.287.130">
    <property type="match status" value="1"/>
</dbReference>
<dbReference type="KEGG" id="rsb:RS694_18170"/>
<dbReference type="CDD" id="cd00075">
    <property type="entry name" value="HATPase"/>
    <property type="match status" value="1"/>
</dbReference>
<keyword evidence="12 13" id="KW-0472">Membrane</keyword>
<dbReference type="Pfam" id="PF00512">
    <property type="entry name" value="HisKA"/>
    <property type="match status" value="1"/>
</dbReference>
<proteinExistence type="predicted"/>
<evidence type="ECO:0000256" key="2">
    <source>
        <dbReference type="ARBA" id="ARBA00004141"/>
    </source>
</evidence>
<reference evidence="15 16" key="1">
    <citation type="submission" date="2017-01" db="EMBL/GenBank/DDBJ databases">
        <authorList>
            <person name="Mah S.A."/>
            <person name="Swanson W.J."/>
            <person name="Moy G.W."/>
            <person name="Vacquier V.D."/>
        </authorList>
    </citation>
    <scope>NUCLEOTIDE SEQUENCE [LARGE SCALE GENOMIC DNA]</scope>
    <source>
        <strain evidence="15 16">DSM 22694</strain>
    </source>
</reference>
<evidence type="ECO:0000256" key="12">
    <source>
        <dbReference type="ARBA" id="ARBA00023136"/>
    </source>
</evidence>
<evidence type="ECO:0000256" key="13">
    <source>
        <dbReference type="SAM" id="Phobius"/>
    </source>
</evidence>
<dbReference type="InterPro" id="IPR003594">
    <property type="entry name" value="HATPase_dom"/>
</dbReference>
<evidence type="ECO:0000256" key="6">
    <source>
        <dbReference type="ARBA" id="ARBA00022692"/>
    </source>
</evidence>
<feature type="domain" description="Histidine kinase" evidence="14">
    <location>
        <begin position="230"/>
        <end position="444"/>
    </location>
</feature>
<dbReference type="InterPro" id="IPR036890">
    <property type="entry name" value="HATPase_C_sf"/>
</dbReference>
<keyword evidence="5" id="KW-0808">Transferase</keyword>
<protein>
    <recommendedName>
        <fullName evidence="3">histidine kinase</fullName>
        <ecNumber evidence="3">2.7.13.3</ecNumber>
    </recommendedName>
</protein>
<feature type="transmembrane region" description="Helical" evidence="13">
    <location>
        <begin position="154"/>
        <end position="176"/>
    </location>
</feature>
<comment type="subcellular location">
    <subcellularLocation>
        <location evidence="2">Membrane</location>
        <topology evidence="2">Multi-pass membrane protein</topology>
    </subcellularLocation>
</comment>
<evidence type="ECO:0000256" key="3">
    <source>
        <dbReference type="ARBA" id="ARBA00012438"/>
    </source>
</evidence>
<dbReference type="GO" id="GO:0005524">
    <property type="term" value="F:ATP binding"/>
    <property type="evidence" value="ECO:0007669"/>
    <property type="project" value="UniProtKB-KW"/>
</dbReference>
<dbReference type="InterPro" id="IPR004358">
    <property type="entry name" value="Sig_transdc_His_kin-like_C"/>
</dbReference>
<dbReference type="SMART" id="SM00388">
    <property type="entry name" value="HisKA"/>
    <property type="match status" value="1"/>
</dbReference>